<dbReference type="EMBL" id="LR215729">
    <property type="protein sequence ID" value="VEV97200.1"/>
    <property type="molecule type" value="Genomic_DNA"/>
</dbReference>
<evidence type="ECO:0000313" key="1">
    <source>
        <dbReference type="EMBL" id="VEV97200.1"/>
    </source>
</evidence>
<organism evidence="1">
    <name type="scientific">Pseudomonas marincola</name>
    <dbReference type="NCBI Taxonomy" id="437900"/>
    <lineage>
        <taxon>Bacteria</taxon>
        <taxon>Pseudomonadati</taxon>
        <taxon>Pseudomonadota</taxon>
        <taxon>Gammaproteobacteria</taxon>
        <taxon>Pseudomonadales</taxon>
        <taxon>Pseudomonadaceae</taxon>
        <taxon>Pseudomonas</taxon>
    </lineage>
</organism>
<name>A0A653E383_9PSED</name>
<accession>A0A653E383</accession>
<gene>
    <name evidence="1" type="ORF">PMYSY11_2154</name>
</gene>
<dbReference type="AlphaFoldDB" id="A0A653E383"/>
<reference evidence="1" key="1">
    <citation type="submission" date="2019-02" db="EMBL/GenBank/DDBJ databases">
        <authorList>
            <consortium name="Genoscope - CEA"/>
            <person name="William W."/>
        </authorList>
    </citation>
    <scope>NUCLEOTIDE SEQUENCE [LARGE SCALE GENOMIC DNA]</scope>
    <source>
        <strain evidence="1">YSy11</strain>
    </source>
</reference>
<dbReference type="PROSITE" id="PS51257">
    <property type="entry name" value="PROKAR_LIPOPROTEIN"/>
    <property type="match status" value="1"/>
</dbReference>
<dbReference type="Gene3D" id="1.25.40.10">
    <property type="entry name" value="Tetratricopeptide repeat domain"/>
    <property type="match status" value="1"/>
</dbReference>
<dbReference type="Pfam" id="PF14559">
    <property type="entry name" value="TPR_19"/>
    <property type="match status" value="1"/>
</dbReference>
<dbReference type="InterPro" id="IPR011990">
    <property type="entry name" value="TPR-like_helical_dom_sf"/>
</dbReference>
<proteinExistence type="predicted"/>
<protein>
    <recommendedName>
        <fullName evidence="2">Flp pilus assembly protein TadD, contains TPR repeats</fullName>
    </recommendedName>
</protein>
<dbReference type="SUPFAM" id="SSF48452">
    <property type="entry name" value="TPR-like"/>
    <property type="match status" value="1"/>
</dbReference>
<sequence length="250" mass="26639">MKSVCAVAIMTIALTGCALKPLTQGYDGGASCSATPDKEHELNLNLARQMVDEGRLYAALANLQGMAQDAPEVRLAEAKIMRKIGRPEAQALYQSLAGTCLAGAGEHGLGQLAVASGDTEEGLQRMQTAARMMPTDAQVRNDLGVVLMHLGRTDEARFEFLTAIELSRADTLPALNLTALMFYENKWQEAGELASRFSLSADQVREAEARARELRGNSSAPVQLGDNNAGQPKAVAGLQQAAVQIEQGVE</sequence>
<evidence type="ECO:0008006" key="2">
    <source>
        <dbReference type="Google" id="ProtNLM"/>
    </source>
</evidence>